<protein>
    <submittedName>
        <fullName evidence="2">S41 family peptidase</fullName>
        <ecNumber evidence="2">3.4.-.-</ecNumber>
    </submittedName>
</protein>
<dbReference type="Pfam" id="PF11918">
    <property type="entry name" value="Peptidase_S41_N"/>
    <property type="match status" value="1"/>
</dbReference>
<reference evidence="2 3" key="1">
    <citation type="submission" date="2024-09" db="EMBL/GenBank/DDBJ databases">
        <authorList>
            <person name="Sun Q."/>
            <person name="Mori K."/>
        </authorList>
    </citation>
    <scope>NUCLEOTIDE SEQUENCE [LARGE SCALE GENOMIC DNA]</scope>
    <source>
        <strain evidence="2 3">CGMCC 1.15906</strain>
    </source>
</reference>
<sequence>MTAQIIEKLATLVSEYYVFPEVGAAVADRLRENLKTGRYDDLGDPEAFGALVTADLQLGNNDKHLRLKYHVDEVVDETDEGAEYAFYLEQSRLNAGGMARVERLPGNIGVLEIRPLLYGPETAGDALAAAMTLLAATNGLLLDLRGCRGGSPHMVALVCSYLLDAEPVHLNDLHAPADGTINQYWSVPHLAGPRYGSERPLWILTSGTTFSGGEELSYDLQQLKRATLVGERTGGGAHPREGFKLHPHLEATIPIQRTVNPISGTNWEGVGVQPEYDVPAEQAFDVAYAQALDQVLADPGTSRAVRDEARTRRRELA</sequence>
<dbReference type="InterPro" id="IPR029045">
    <property type="entry name" value="ClpP/crotonase-like_dom_sf"/>
</dbReference>
<dbReference type="Gene3D" id="3.30.750.44">
    <property type="match status" value="1"/>
</dbReference>
<dbReference type="Pfam" id="PF03572">
    <property type="entry name" value="Peptidase_S41"/>
    <property type="match status" value="1"/>
</dbReference>
<evidence type="ECO:0000313" key="3">
    <source>
        <dbReference type="Proteomes" id="UP001589890"/>
    </source>
</evidence>
<dbReference type="SMART" id="SM00245">
    <property type="entry name" value="TSPc"/>
    <property type="match status" value="1"/>
</dbReference>
<gene>
    <name evidence="2" type="ORF">ACFFGN_09555</name>
</gene>
<dbReference type="Proteomes" id="UP001589890">
    <property type="component" value="Unassembled WGS sequence"/>
</dbReference>
<keyword evidence="3" id="KW-1185">Reference proteome</keyword>
<organism evidence="2 3">
    <name type="scientific">Kribbella deserti</name>
    <dbReference type="NCBI Taxonomy" id="1926257"/>
    <lineage>
        <taxon>Bacteria</taxon>
        <taxon>Bacillati</taxon>
        <taxon>Actinomycetota</taxon>
        <taxon>Actinomycetes</taxon>
        <taxon>Propionibacteriales</taxon>
        <taxon>Kribbellaceae</taxon>
        <taxon>Kribbella</taxon>
    </lineage>
</organism>
<keyword evidence="2" id="KW-0378">Hydrolase</keyword>
<evidence type="ECO:0000259" key="1">
    <source>
        <dbReference type="SMART" id="SM00245"/>
    </source>
</evidence>
<dbReference type="EC" id="3.4.-.-" evidence="2"/>
<name>A0ABV6QK00_9ACTN</name>
<accession>A0ABV6QK00</accession>
<dbReference type="PANTHER" id="PTHR11261:SF3">
    <property type="entry name" value="RETINOL-BINDING PROTEIN 3"/>
    <property type="match status" value="1"/>
</dbReference>
<evidence type="ECO:0000313" key="2">
    <source>
        <dbReference type="EMBL" id="MFC0624306.1"/>
    </source>
</evidence>
<dbReference type="InterPro" id="IPR005151">
    <property type="entry name" value="Tail-specific_protease"/>
</dbReference>
<dbReference type="CDD" id="cd07563">
    <property type="entry name" value="Peptidase_S41_IRBP"/>
    <property type="match status" value="1"/>
</dbReference>
<feature type="domain" description="Tail specific protease" evidence="1">
    <location>
        <begin position="81"/>
        <end position="279"/>
    </location>
</feature>
<dbReference type="EMBL" id="JBHLTC010000011">
    <property type="protein sequence ID" value="MFC0624306.1"/>
    <property type="molecule type" value="Genomic_DNA"/>
</dbReference>
<dbReference type="Gene3D" id="3.90.226.10">
    <property type="entry name" value="2-enoyl-CoA Hydratase, Chain A, domain 1"/>
    <property type="match status" value="1"/>
</dbReference>
<dbReference type="SUPFAM" id="SSF52096">
    <property type="entry name" value="ClpP/crotonase"/>
    <property type="match status" value="1"/>
</dbReference>
<comment type="caution">
    <text evidence="2">The sequence shown here is derived from an EMBL/GenBank/DDBJ whole genome shotgun (WGS) entry which is preliminary data.</text>
</comment>
<dbReference type="RefSeq" id="WP_380045482.1">
    <property type="nucleotide sequence ID" value="NZ_JBHLTC010000011.1"/>
</dbReference>
<dbReference type="PANTHER" id="PTHR11261">
    <property type="entry name" value="INTERPHOTORECEPTOR RETINOID-BINDING PROTEIN"/>
    <property type="match status" value="1"/>
</dbReference>
<proteinExistence type="predicted"/>
<dbReference type="GO" id="GO:0016787">
    <property type="term" value="F:hydrolase activity"/>
    <property type="evidence" value="ECO:0007669"/>
    <property type="project" value="UniProtKB-KW"/>
</dbReference>